<dbReference type="CDD" id="cd05374">
    <property type="entry name" value="17beta-HSD-like_SDR_c"/>
    <property type="match status" value="1"/>
</dbReference>
<organism evidence="5 6">
    <name type="scientific">Streptomyces pseudovenezuelae</name>
    <dbReference type="NCBI Taxonomy" id="67350"/>
    <lineage>
        <taxon>Bacteria</taxon>
        <taxon>Bacillati</taxon>
        <taxon>Actinomycetota</taxon>
        <taxon>Actinomycetes</taxon>
        <taxon>Kitasatosporales</taxon>
        <taxon>Streptomycetaceae</taxon>
        <taxon>Streptomyces</taxon>
        <taxon>Streptomyces aurantiacus group</taxon>
    </lineage>
</organism>
<dbReference type="InterPro" id="IPR036291">
    <property type="entry name" value="NAD(P)-bd_dom_sf"/>
</dbReference>
<dbReference type="RefSeq" id="WP_280882693.1">
    <property type="nucleotide sequence ID" value="NZ_JARXVH010000028.1"/>
</dbReference>
<dbReference type="InterPro" id="IPR051911">
    <property type="entry name" value="SDR_oxidoreductase"/>
</dbReference>
<dbReference type="SUPFAM" id="SSF51735">
    <property type="entry name" value="NAD(P)-binding Rossmann-fold domains"/>
    <property type="match status" value="1"/>
</dbReference>
<dbReference type="PRINTS" id="PR00081">
    <property type="entry name" value="GDHRDH"/>
</dbReference>
<sequence>MNTQTRKTVLITGSSSGFGKATAALFLDRGWNVVATARRPAAEGHLGPDTENLLTCALDITDPDSIQAALRDALVRFGRLDCVVNNAGAGLFSVFESTPMATVRALFETNVFGMMQVTQAALPILTAQGSGCLIAISSGAAIVPEPLLSVYSATKFAVEGFTESLRYEAAARGISVKLVEPGLVRGTNFLAHTAESAQAVPVAAGYETLVQQVMGAFEQEWPYRLATAQTVAEVVVTAAGDDSTQLRYLVGEDVETSARMRRETSEKDYNDWALARVGAQ</sequence>
<evidence type="ECO:0000313" key="6">
    <source>
        <dbReference type="Proteomes" id="UP001160499"/>
    </source>
</evidence>
<dbReference type="PANTHER" id="PTHR43976">
    <property type="entry name" value="SHORT CHAIN DEHYDROGENASE"/>
    <property type="match status" value="1"/>
</dbReference>
<keyword evidence="2" id="KW-0560">Oxidoreductase</keyword>
<protein>
    <submittedName>
        <fullName evidence="5">NAD(P)-dependent dehydrogenase (Short-subunit alcohol dehydrogenase family)</fullName>
    </submittedName>
</protein>
<evidence type="ECO:0000256" key="2">
    <source>
        <dbReference type="ARBA" id="ARBA00023002"/>
    </source>
</evidence>
<dbReference type="InterPro" id="IPR020904">
    <property type="entry name" value="Sc_DH/Rdtase_CS"/>
</dbReference>
<dbReference type="SMART" id="SM00822">
    <property type="entry name" value="PKS_KR"/>
    <property type="match status" value="1"/>
</dbReference>
<keyword evidence="6" id="KW-1185">Reference proteome</keyword>
<gene>
    <name evidence="5" type="ORF">M2283_009375</name>
</gene>
<comment type="similarity">
    <text evidence="1 3">Belongs to the short-chain dehydrogenases/reductases (SDR) family.</text>
</comment>
<dbReference type="InterPro" id="IPR057326">
    <property type="entry name" value="KR_dom"/>
</dbReference>
<dbReference type="InterPro" id="IPR002347">
    <property type="entry name" value="SDR_fam"/>
</dbReference>
<dbReference type="PROSITE" id="PS00061">
    <property type="entry name" value="ADH_SHORT"/>
    <property type="match status" value="1"/>
</dbReference>
<dbReference type="Proteomes" id="UP001160499">
    <property type="component" value="Unassembled WGS sequence"/>
</dbReference>
<dbReference type="Pfam" id="PF00106">
    <property type="entry name" value="adh_short"/>
    <property type="match status" value="1"/>
</dbReference>
<evidence type="ECO:0000256" key="1">
    <source>
        <dbReference type="ARBA" id="ARBA00006484"/>
    </source>
</evidence>
<dbReference type="PRINTS" id="PR00080">
    <property type="entry name" value="SDRFAMILY"/>
</dbReference>
<dbReference type="EMBL" id="JARXVH010000028">
    <property type="protein sequence ID" value="MDH6222028.1"/>
    <property type="molecule type" value="Genomic_DNA"/>
</dbReference>
<dbReference type="PANTHER" id="PTHR43976:SF16">
    <property type="entry name" value="SHORT-CHAIN DEHYDROGENASE_REDUCTASE FAMILY PROTEIN"/>
    <property type="match status" value="1"/>
</dbReference>
<feature type="domain" description="Ketoreductase" evidence="4">
    <location>
        <begin position="7"/>
        <end position="187"/>
    </location>
</feature>
<accession>A0ABT6M0K0</accession>
<evidence type="ECO:0000256" key="3">
    <source>
        <dbReference type="RuleBase" id="RU000363"/>
    </source>
</evidence>
<evidence type="ECO:0000259" key="4">
    <source>
        <dbReference type="SMART" id="SM00822"/>
    </source>
</evidence>
<reference evidence="5 6" key="1">
    <citation type="submission" date="2023-04" db="EMBL/GenBank/DDBJ databases">
        <title>Forest soil microbial communities from Buena Vista Peninsula, Colon Province, Panama.</title>
        <authorList>
            <person name="Bouskill N."/>
        </authorList>
    </citation>
    <scope>NUCLEOTIDE SEQUENCE [LARGE SCALE GENOMIC DNA]</scope>
    <source>
        <strain evidence="5 6">GGS1</strain>
    </source>
</reference>
<comment type="caution">
    <text evidence="5">The sequence shown here is derived from an EMBL/GenBank/DDBJ whole genome shotgun (WGS) entry which is preliminary data.</text>
</comment>
<proteinExistence type="inferred from homology"/>
<evidence type="ECO:0000313" key="5">
    <source>
        <dbReference type="EMBL" id="MDH6222028.1"/>
    </source>
</evidence>
<dbReference type="Gene3D" id="3.40.50.720">
    <property type="entry name" value="NAD(P)-binding Rossmann-like Domain"/>
    <property type="match status" value="1"/>
</dbReference>
<name>A0ABT6M0K0_9ACTN</name>